<keyword evidence="2" id="KW-1185">Reference proteome</keyword>
<dbReference type="Proteomes" id="UP001594351">
    <property type="component" value="Unassembled WGS sequence"/>
</dbReference>
<sequence>MSNETVQERENMASDQENTLFTYSLTGYDNEGILEEVFLLHERDFHPNEFQSMVIHVVSKMRKNKDSEAATIHDVAQQLERKFEFRRFSFYNCYVWDQEQNIICETSVRG</sequence>
<evidence type="ECO:0000313" key="1">
    <source>
        <dbReference type="EMBL" id="MFC1849760.1"/>
    </source>
</evidence>
<evidence type="ECO:0000313" key="2">
    <source>
        <dbReference type="Proteomes" id="UP001594351"/>
    </source>
</evidence>
<proteinExistence type="predicted"/>
<accession>A0ABV6YU83</accession>
<dbReference type="EMBL" id="JBHPBY010000057">
    <property type="protein sequence ID" value="MFC1849760.1"/>
    <property type="molecule type" value="Genomic_DNA"/>
</dbReference>
<comment type="caution">
    <text evidence="1">The sequence shown here is derived from an EMBL/GenBank/DDBJ whole genome shotgun (WGS) entry which is preliminary data.</text>
</comment>
<name>A0ABV6YU83_UNCC1</name>
<protein>
    <submittedName>
        <fullName evidence="1">Uncharacterized protein</fullName>
    </submittedName>
</protein>
<reference evidence="1 2" key="1">
    <citation type="submission" date="2024-09" db="EMBL/GenBank/DDBJ databases">
        <title>Laminarin stimulates single cell rates of sulfate reduction while oxygen inhibits transcriptomic activity in coastal marine sediment.</title>
        <authorList>
            <person name="Lindsay M."/>
            <person name="Orcutt B."/>
            <person name="Emerson D."/>
            <person name="Stepanauskas R."/>
            <person name="D'Angelo T."/>
        </authorList>
    </citation>
    <scope>NUCLEOTIDE SEQUENCE [LARGE SCALE GENOMIC DNA]</scope>
    <source>
        <strain evidence="1">SAG AM-311-K15</strain>
    </source>
</reference>
<organism evidence="1 2">
    <name type="scientific">candidate division CSSED10-310 bacterium</name>
    <dbReference type="NCBI Taxonomy" id="2855610"/>
    <lineage>
        <taxon>Bacteria</taxon>
        <taxon>Bacteria division CSSED10-310</taxon>
    </lineage>
</organism>
<gene>
    <name evidence="1" type="ORF">ACFL27_06085</name>
</gene>